<feature type="compositionally biased region" description="Low complexity" evidence="1">
    <location>
        <begin position="949"/>
        <end position="982"/>
    </location>
</feature>
<proteinExistence type="predicted"/>
<feature type="compositionally biased region" description="Polar residues" evidence="1">
    <location>
        <begin position="639"/>
        <end position="648"/>
    </location>
</feature>
<evidence type="ECO:0000313" key="3">
    <source>
        <dbReference type="Proteomes" id="UP000559256"/>
    </source>
</evidence>
<comment type="caution">
    <text evidence="2">The sequence shown here is derived from an EMBL/GenBank/DDBJ whole genome shotgun (WGS) entry which is preliminary data.</text>
</comment>
<name>A0A8H5FEP6_9AGAR</name>
<sequence length="1559" mass="165051">MAAKPLRPEPMNVTTNHPKVKLNLILASPLFVAGDYICGKMEMDCRADQGLGIGSMMVELFAFQELHSRDHSATSNFIHLRRFFQGPGLPPSNAVQAHPQPGDPPLPPQYYQARRGHSTFLFRLPLPHTSPSSISFGSDLATVRYEVRASVGVSWKGERRVVTEKKEVEVVEAFDERLMALTVPGREPEAVTVGENGKIWMQGRIIGGLIVAGETACVELQVKNHSNKKNTGLYVTITRVLDLPEAEVNDKAPPLELTDTLTTIPFKGAEYIIPPGAEGVASLVFDVPRSAKGVKGGILLGDVVENMPTDDSRKIKESESIFEIRCIVGVKMAMGLGSKDILVEIPVPVVHPAALPELPPIEEPQPYPNPYPAYPGQDPYYNPYPHPSHTPGPYPAHGHPHQHYAHLHSSTPGPYPAPPQSPQIYSNIPPDRVQSPYGQQAYPPLPMSPSLGPAAAAVNGAYVDPGTNMVWLPPPSGYDLNGYEHGDGGEYQGEYYVPPIPTFHNLHPQQPQGDPYGYDSHHQPQPPPHPQSPHAYASPSLPPPPIPPPRPSKPNPNPNPISPHLPLPGSTSVPGLPPASTTPGLSALGFGVDAGVGGGVGPSSPSRHDPHYDNYSPNPGHGYGGASVSRRPSGRARSVSPQRSPSRLQPQTQTHRQTQPQVSPQSSHTPSQPRPTTMSGSTSIPKLDLANLTPNPVDVFSSNDNANTSTTPYTHPDLGSGHGSLSPGSVGGVGAGAGAEYFGLGLETKEVSKSERVEELERIADEVGRKKKDLSRDVPRDSVLGLGESSKSTKDEKEEDKARASMNKTLPAPPVPTVNDKERFEWRKSGAGPSTRARVDAYFSNGANASAGVGNETLPPPPTLSRQDNDGDSTPPTPATPTLTAVRAKSKIKADMTPKDLLSPTSGALGRGFGKRESGLDALEAKLLAEVGTRKPPPEKKPDVWSILGPGQSQGRSSPSRTSGQSQSQSQSQSPGQRGQIQKISTPQTEKPSPISIPPMKRRDSDVDPSLNDSAISSLTLPDCGDVNDVKDVNELKKGMGGRGYDDDELAINVNGALKDYEEEREERDSDEKSQKTHKGRGSKTRSDTEGKSEKAGKKRHSREKGKVKAAAAKGKVTAWLGNVEADVPPDEDVIEPSPSPGIAAKERVEGLPSSSASNVLSGVGGGGGAKEEELSMEELLKKEQEEMDKANPPKPGQSSPNPRSSGFVPIGTLKRDIYQRSLVPKDSPFASTNNPVEDAKRITDLWSVTNNKTKGATPTLKTNKDVSPPSTPGKSGKDTAANNPWQSVRSPWFAGRRVSGGSKLPLYPPPVQDRQKYDIQSARGGKGGRVTAVAAIWASGAVAKEEDKKLDKVEGEVPKTKKLSLPNVISASSSSSSSSDVTGTGPSAGARPNGVSKRAGTGLGAGKRPAVRTASIPAPTIISSSHATPTLSTTASLAKPPGQMSPGKTQLANKVPLTTISELPSEGSKTKNRALFAGVGANRPSSSAEVKPAEVSGVNKGSAAAGLKALSGGDIKPTSAPSKRNSMPTSMTSPATGELAFGQARLRDLIKKYQGQAS</sequence>
<organism evidence="2 3">
    <name type="scientific">Tetrapyrgos nigripes</name>
    <dbReference type="NCBI Taxonomy" id="182062"/>
    <lineage>
        <taxon>Eukaryota</taxon>
        <taxon>Fungi</taxon>
        <taxon>Dikarya</taxon>
        <taxon>Basidiomycota</taxon>
        <taxon>Agaricomycotina</taxon>
        <taxon>Agaricomycetes</taxon>
        <taxon>Agaricomycetidae</taxon>
        <taxon>Agaricales</taxon>
        <taxon>Marasmiineae</taxon>
        <taxon>Marasmiaceae</taxon>
        <taxon>Tetrapyrgos</taxon>
    </lineage>
</organism>
<feature type="compositionally biased region" description="Low complexity" evidence="1">
    <location>
        <begin position="715"/>
        <end position="728"/>
    </location>
</feature>
<dbReference type="Gene3D" id="2.60.40.640">
    <property type="match status" value="1"/>
</dbReference>
<evidence type="ECO:0008006" key="4">
    <source>
        <dbReference type="Google" id="ProtNLM"/>
    </source>
</evidence>
<feature type="region of interest" description="Disordered" evidence="1">
    <location>
        <begin position="1056"/>
        <end position="1330"/>
    </location>
</feature>
<dbReference type="OrthoDB" id="298939at2759"/>
<feature type="compositionally biased region" description="Low complexity" evidence="1">
    <location>
        <begin position="1109"/>
        <end position="1119"/>
    </location>
</feature>
<feature type="region of interest" description="Disordered" evidence="1">
    <location>
        <begin position="1345"/>
        <end position="1455"/>
    </location>
</feature>
<feature type="compositionally biased region" description="Basic and acidic residues" evidence="1">
    <location>
        <begin position="1085"/>
        <end position="1096"/>
    </location>
</feature>
<feature type="compositionally biased region" description="Pro residues" evidence="1">
    <location>
        <begin position="540"/>
        <end position="566"/>
    </location>
</feature>
<reference evidence="2 3" key="1">
    <citation type="journal article" date="2020" name="ISME J.">
        <title>Uncovering the hidden diversity of litter-decomposition mechanisms in mushroom-forming fungi.</title>
        <authorList>
            <person name="Floudas D."/>
            <person name="Bentzer J."/>
            <person name="Ahren D."/>
            <person name="Johansson T."/>
            <person name="Persson P."/>
            <person name="Tunlid A."/>
        </authorList>
    </citation>
    <scope>NUCLEOTIDE SEQUENCE [LARGE SCALE GENOMIC DNA]</scope>
    <source>
        <strain evidence="2 3">CBS 291.85</strain>
    </source>
</reference>
<feature type="compositionally biased region" description="Low complexity" evidence="1">
    <location>
        <begin position="649"/>
        <end position="661"/>
    </location>
</feature>
<feature type="compositionally biased region" description="Pro residues" evidence="1">
    <location>
        <begin position="360"/>
        <end position="373"/>
    </location>
</feature>
<feature type="compositionally biased region" description="Polar residues" evidence="1">
    <location>
        <begin position="662"/>
        <end position="684"/>
    </location>
</feature>
<feature type="compositionally biased region" description="Basic and acidic residues" evidence="1">
    <location>
        <begin position="819"/>
        <end position="828"/>
    </location>
</feature>
<dbReference type="PANTHER" id="PTHR24216:SF65">
    <property type="entry name" value="PAXILLIN-LIKE PROTEIN 1"/>
    <property type="match status" value="1"/>
</dbReference>
<keyword evidence="3" id="KW-1185">Reference proteome</keyword>
<feature type="compositionally biased region" description="Basic and acidic residues" evidence="1">
    <location>
        <begin position="1345"/>
        <end position="1360"/>
    </location>
</feature>
<feature type="compositionally biased region" description="Low complexity" evidence="1">
    <location>
        <begin position="1371"/>
        <end position="1380"/>
    </location>
</feature>
<feature type="compositionally biased region" description="Gly residues" evidence="1">
    <location>
        <begin position="592"/>
        <end position="601"/>
    </location>
</feature>
<feature type="compositionally biased region" description="Basic and acidic residues" evidence="1">
    <location>
        <begin position="1170"/>
        <end position="1192"/>
    </location>
</feature>
<feature type="region of interest" description="Disordered" evidence="1">
    <location>
        <begin position="929"/>
        <end position="1029"/>
    </location>
</feature>
<feature type="region of interest" description="Disordered" evidence="1">
    <location>
        <begin position="763"/>
        <end position="915"/>
    </location>
</feature>
<gene>
    <name evidence="2" type="ORF">D9758_017516</name>
</gene>
<feature type="region of interest" description="Disordered" evidence="1">
    <location>
        <begin position="360"/>
        <end position="446"/>
    </location>
</feature>
<feature type="compositionally biased region" description="Basic and acidic residues" evidence="1">
    <location>
        <begin position="763"/>
        <end position="780"/>
    </location>
</feature>
<feature type="compositionally biased region" description="Polar residues" evidence="1">
    <location>
        <begin position="1281"/>
        <end position="1290"/>
    </location>
</feature>
<protein>
    <recommendedName>
        <fullName evidence="4">Arrestin C-terminal-like domain-containing protein</fullName>
    </recommendedName>
</protein>
<feature type="compositionally biased region" description="Polar residues" evidence="1">
    <location>
        <begin position="1011"/>
        <end position="1020"/>
    </location>
</feature>
<feature type="compositionally biased region" description="Polar residues" evidence="1">
    <location>
        <begin position="1247"/>
        <end position="1262"/>
    </location>
</feature>
<feature type="compositionally biased region" description="Low complexity" evidence="1">
    <location>
        <begin position="1151"/>
        <end position="1162"/>
    </location>
</feature>
<evidence type="ECO:0000313" key="2">
    <source>
        <dbReference type="EMBL" id="KAF5334061.1"/>
    </source>
</evidence>
<dbReference type="EMBL" id="JAACJM010000272">
    <property type="protein sequence ID" value="KAF5334061.1"/>
    <property type="molecule type" value="Genomic_DNA"/>
</dbReference>
<evidence type="ECO:0000256" key="1">
    <source>
        <dbReference type="SAM" id="MobiDB-lite"/>
    </source>
</evidence>
<feature type="compositionally biased region" description="Polar residues" evidence="1">
    <location>
        <begin position="569"/>
        <end position="584"/>
    </location>
</feature>
<feature type="compositionally biased region" description="Basic residues" evidence="1">
    <location>
        <begin position="1097"/>
        <end position="1108"/>
    </location>
</feature>
<feature type="compositionally biased region" description="Basic and acidic residues" evidence="1">
    <location>
        <begin position="932"/>
        <end position="943"/>
    </location>
</feature>
<dbReference type="Proteomes" id="UP000559256">
    <property type="component" value="Unassembled WGS sequence"/>
</dbReference>
<accession>A0A8H5FEP6</accession>
<feature type="compositionally biased region" description="Basic and acidic residues" evidence="1">
    <location>
        <begin position="1059"/>
        <end position="1075"/>
    </location>
</feature>
<dbReference type="InterPro" id="IPR014752">
    <property type="entry name" value="Arrestin-like_C"/>
</dbReference>
<feature type="compositionally biased region" description="Low complexity" evidence="1">
    <location>
        <begin position="1414"/>
        <end position="1439"/>
    </location>
</feature>
<feature type="region of interest" description="Disordered" evidence="1">
    <location>
        <begin position="1510"/>
        <end position="1541"/>
    </location>
</feature>
<feature type="compositionally biased region" description="Polar residues" evidence="1">
    <location>
        <begin position="1520"/>
        <end position="1536"/>
    </location>
</feature>
<dbReference type="PANTHER" id="PTHR24216">
    <property type="entry name" value="PAXILLIN-RELATED"/>
    <property type="match status" value="1"/>
</dbReference>
<feature type="compositionally biased region" description="Polar residues" evidence="1">
    <location>
        <begin position="700"/>
        <end position="713"/>
    </location>
</feature>
<feature type="region of interest" description="Disordered" evidence="1">
    <location>
        <begin position="481"/>
        <end position="731"/>
    </location>
</feature>
<feature type="compositionally biased region" description="Basic and acidic residues" evidence="1">
    <location>
        <begin position="791"/>
        <end position="803"/>
    </location>
</feature>
<feature type="compositionally biased region" description="Pro residues" evidence="1">
    <location>
        <begin position="382"/>
        <end position="394"/>
    </location>
</feature>